<dbReference type="Proteomes" id="UP000494106">
    <property type="component" value="Unassembled WGS sequence"/>
</dbReference>
<reference evidence="4 5" key="1">
    <citation type="submission" date="2020-04" db="EMBL/GenBank/DDBJ databases">
        <authorList>
            <person name="Wallbank WR R."/>
            <person name="Pardo Diaz C."/>
            <person name="Kozak K."/>
            <person name="Martin S."/>
            <person name="Jiggins C."/>
            <person name="Moest M."/>
            <person name="Warren A I."/>
            <person name="Byers J.R.P. K."/>
            <person name="Montejo-Kovacevich G."/>
            <person name="Yen C E."/>
        </authorList>
    </citation>
    <scope>NUCLEOTIDE SEQUENCE [LARGE SCALE GENOMIC DNA]</scope>
</reference>
<sequence>MCDTNARLDGKVVVVTGGSAGMGLEAAKNLANRGAKVIIGSRNETRLKNAREEIISATGNQNVAYKIIDLGSLQSVRSFANEVNMENTIDILVNNAGAVALPDRLTADDLNLTMQVNFFGAFLLTFLLLPKLRASAPSRIINGVAASMYVGHIDFDHWNDVGRYNIISSLANSKLAVSLFNAELDRRLHNTCVTANTFDPFVVRDTDVLSNVPSIVQDVSKFFINMIGQRKEEVGQQIGYLASAPELEKVSGKNYKFCKEFMNPWSTKDRLLTKRLWEESKKAVKITSEEDWESRSEQVAPFG</sequence>
<dbReference type="GO" id="GO:0016491">
    <property type="term" value="F:oxidoreductase activity"/>
    <property type="evidence" value="ECO:0007669"/>
    <property type="project" value="UniProtKB-KW"/>
</dbReference>
<dbReference type="PRINTS" id="PR00081">
    <property type="entry name" value="GDHRDH"/>
</dbReference>
<proteinExistence type="predicted"/>
<organism evidence="2 4">
    <name type="scientific">Arctia plantaginis</name>
    <name type="common">Wood tiger moth</name>
    <name type="synonym">Phalaena plantaginis</name>
    <dbReference type="NCBI Taxonomy" id="874455"/>
    <lineage>
        <taxon>Eukaryota</taxon>
        <taxon>Metazoa</taxon>
        <taxon>Ecdysozoa</taxon>
        <taxon>Arthropoda</taxon>
        <taxon>Hexapoda</taxon>
        <taxon>Insecta</taxon>
        <taxon>Pterygota</taxon>
        <taxon>Neoptera</taxon>
        <taxon>Endopterygota</taxon>
        <taxon>Lepidoptera</taxon>
        <taxon>Glossata</taxon>
        <taxon>Ditrysia</taxon>
        <taxon>Noctuoidea</taxon>
        <taxon>Erebidae</taxon>
        <taxon>Arctiinae</taxon>
        <taxon>Arctia</taxon>
    </lineage>
</organism>
<dbReference type="PANTHER" id="PTHR43157:SF31">
    <property type="entry name" value="PHOSPHATIDYLINOSITOL-GLYCAN BIOSYNTHESIS CLASS F PROTEIN"/>
    <property type="match status" value="1"/>
</dbReference>
<dbReference type="EMBL" id="CADEBD010000857">
    <property type="protein sequence ID" value="CAB3260474.1"/>
    <property type="molecule type" value="Genomic_DNA"/>
</dbReference>
<dbReference type="Proteomes" id="UP000494256">
    <property type="component" value="Unassembled WGS sequence"/>
</dbReference>
<dbReference type="EMBL" id="CADEBC010000522">
    <property type="protein sequence ID" value="CAB3245002.1"/>
    <property type="molecule type" value="Genomic_DNA"/>
</dbReference>
<evidence type="ECO:0000313" key="2">
    <source>
        <dbReference type="EMBL" id="CAB3245002.1"/>
    </source>
</evidence>
<name>A0A8S1ACH5_ARCPL</name>
<keyword evidence="1" id="KW-0560">Oxidoreductase</keyword>
<comment type="caution">
    <text evidence="2">The sequence shown here is derived from an EMBL/GenBank/DDBJ whole genome shotgun (WGS) entry which is preliminary data.</text>
</comment>
<gene>
    <name evidence="2" type="ORF">APLA_LOCUS10256</name>
    <name evidence="3" type="ORF">APLA_LOCUS16979</name>
</gene>
<evidence type="ECO:0000313" key="3">
    <source>
        <dbReference type="EMBL" id="CAB3260474.1"/>
    </source>
</evidence>
<dbReference type="AlphaFoldDB" id="A0A8S1ACH5"/>
<dbReference type="Gene3D" id="3.40.50.720">
    <property type="entry name" value="NAD(P)-binding Rossmann-like Domain"/>
    <property type="match status" value="1"/>
</dbReference>
<keyword evidence="4" id="KW-1185">Reference proteome</keyword>
<dbReference type="Pfam" id="PF00106">
    <property type="entry name" value="adh_short"/>
    <property type="match status" value="1"/>
</dbReference>
<evidence type="ECO:0000313" key="4">
    <source>
        <dbReference type="Proteomes" id="UP000494106"/>
    </source>
</evidence>
<evidence type="ECO:0000256" key="1">
    <source>
        <dbReference type="ARBA" id="ARBA00023002"/>
    </source>
</evidence>
<evidence type="ECO:0000313" key="5">
    <source>
        <dbReference type="Proteomes" id="UP000494256"/>
    </source>
</evidence>
<accession>A0A8S1ACH5</accession>
<evidence type="ECO:0008006" key="6">
    <source>
        <dbReference type="Google" id="ProtNLM"/>
    </source>
</evidence>
<dbReference type="SUPFAM" id="SSF51735">
    <property type="entry name" value="NAD(P)-binding Rossmann-fold domains"/>
    <property type="match status" value="1"/>
</dbReference>
<dbReference type="OrthoDB" id="191139at2759"/>
<dbReference type="PANTHER" id="PTHR43157">
    <property type="entry name" value="PHOSPHATIDYLINOSITOL-GLYCAN BIOSYNTHESIS CLASS F PROTEIN-RELATED"/>
    <property type="match status" value="1"/>
</dbReference>
<dbReference type="InterPro" id="IPR036291">
    <property type="entry name" value="NAD(P)-bd_dom_sf"/>
</dbReference>
<dbReference type="InterPro" id="IPR002347">
    <property type="entry name" value="SDR_fam"/>
</dbReference>
<protein>
    <recommendedName>
        <fullName evidence="6">Retinol dehydrogenase 13</fullName>
    </recommendedName>
</protein>